<comment type="caution">
    <text evidence="1">The sequence shown here is derived from an EMBL/GenBank/DDBJ whole genome shotgun (WGS) entry which is preliminary data.</text>
</comment>
<proteinExistence type="predicted"/>
<keyword evidence="2" id="KW-1185">Reference proteome</keyword>
<sequence>MADNRGVCRFYANEGKCRFGTKCKFSHSNATSSPGPHRRNGTSLSPSSPGPGGSRPRNGTQALPQPGPASNVPRGVCRIYWGTGTCERLFDCSFKHVKGSVASASTLATTQPGVEEPPDFFSAEGLAVNSGATRLALDPSSAHNNILSFLRDNYRFENASKMQGFINVVASVNDRNKNWNSDTAQSFLDTMVKGNGVIRIGDILHFESVSIRASPGALSFQRGYFPIFEFMSSDIILKTTIHKNINHLYTLVENNFDAILDIVNSCMDEIITSRTWADPNPYSNQNDLSGVVVFKALSTLFLEYFHRFKDCIKNHPQIDDIVNNLERWFTIWSADVSSPVPKFDDPIIDKDRDARRLIIGHIRANIERLVDIVSRESGRSQQLRRNGSQDGSRLTAAQRRQAAIVQLAQAYDPPGELREAGPRHDNDFEDISQIRIAPTHEELLCESAYLPVFSPHAPHHLREGSMERHLDIQFRLLREELVSPIRASVMAIYNDVFTMSRVDARQKKGRSKTILQELIQKRGGAYKTSGFDSVFFHVYTNVRFSPMKAERRSLTVGLSLDAPKAARNEDRKKRYAYWEYSKRLQSGSLIVLVMITGDATRIYLGVAQSSSKDIAESSRASEDTIQIQVSFFDSEVEWMALRNESMSSTASSHALLLDNSVMYEASRPFLERLQSIEPTQIPFARYIARHDSVEDVQVLPPKYATAPGFKFKLQCLVPKGSRHVIDDLDISRPMAVENARRQLQQGSTLDPSQLDAVINSLIREVSLVQGPPGTGKSYTGREILKVLFASKVKPIVLIAYTNHALDHMLTEILDSNITTNIVRLGSRSSDERIAEFTLDKLEQISSKSNLDRNIGRQYRVMKELEEEMSDVMRSIQLPVVSWDSVHSHLSIHYTDHGDAFEAPPFWIQELFNRMQVDEEENGVWQEVKGKGKQRDDPNLSKTLYGFWKEGKDIEFITPVILEIPVTKKKGTRPKGPSKPQAQAQGPAVFSPLVIEFFQELGFGSMLPPVPSTTRPLETLRNVPTVWGMSLDERTRLAYEWEREIRDMAYRSNLGRYNRVRDEYKEACKDYNDIRDETRRRLLTKVDLIACTTTGAAKLTSLLNSVSLRVLMVEEAGQVLEAHILTSLVTSVHHLICIGDPQQLRPNLATYSLSMDSERGKELYKFDRSLMERLHDAEMPMTQINVQRRMRPSISHFIRTILYERLEDNEIVFKYPSVQGMRSDVYFLNHTNAEGGAEDSVSKYNDYEVAMIRDLVLYFLRQGVYNGEGDIAVLCAYLGQLQKVRAALRDLKIAVSIDERDEDQLAKQGLEEEVAFQEVTVAKHIRLGTVDIFQGQEAKIVIVSLVRNTGTFETQSASIGFLKSSNRINVALSRAKHGLYILGNASNLRKNPTWSTIVDELESRDQIGPALPIVCVRHPDQAQLVSKPGELSRFAPGGGCLLPCATKMPCGHVCPSVCHDTRDNHRSTFCAMPCSRTPCPRKHPCDRKCSENCGDCRFPMYNVRLPCGHVIASVPCHLYDNLSEVTCSVEVTKKLPCCEHSAVMSCNRDASNWLCQELCDGIMSCGTKTCKNKCFDCQRLSTPPDAVVELKKVVRSTHKTHPCERTLYCQHLCALDCHPKENGCNSSCQGECRQRCSHHRCDKPCSTPCAPCMEECEWRCPHQECPVACGSICARLPCDEPCSNILECGHPCPSVCGEKCEDQICVECLPEDSAKKQDIVDFIMQRTLADIDLTSTDLENRLITLECQHIFTVETLDGHCSMTDYYEIDPMGQYLSLKAPPVNYQLPPVCPTCRGTITAQRYGRVTKRAILDVLEQNVTGTMSRSLELLNPELERIATGLSTFETNAKNIAPDPDSTSEPSFHRGEDAKGKITEPLPITCLDSSAMHNIHGFSATESKAWNTVAGDLIKLYRQAHAIATKRGAHVQAYEAAVTTLYRLELLAVIANPEPEDGRTGPETRAIEAARRDVGQPPHKADSKFQVEAYHRTLELRFMLAQIAQSRIEGLPATLTDDKAIVHRGLWVSFVDFIYQSCEADAKKALEMAETSSASRQVAHCSVYMTRAQFEKERFKVMVAEKKLPSISQPMGRTAREQLANGVDSQRRDINHQLVRMQAVYLRSRPMKTAQDIRAEQAWFTDNCHRKIEKYLKELEKLAEFVRKGGTYEALSVQEMEDIVKAFDFGYTGHFYRCPNGHPYVIGECGGAMQQGRCNECGEAIGGGSHTLLSSNNTATEFESILRRNGAGQGFY</sequence>
<accession>A0ACB8UD44</accession>
<evidence type="ECO:0000313" key="1">
    <source>
        <dbReference type="EMBL" id="KAI0092232.1"/>
    </source>
</evidence>
<dbReference type="EMBL" id="MU274904">
    <property type="protein sequence ID" value="KAI0092232.1"/>
    <property type="molecule type" value="Genomic_DNA"/>
</dbReference>
<name>A0ACB8UD44_9APHY</name>
<organism evidence="1 2">
    <name type="scientific">Irpex rosettiformis</name>
    <dbReference type="NCBI Taxonomy" id="378272"/>
    <lineage>
        <taxon>Eukaryota</taxon>
        <taxon>Fungi</taxon>
        <taxon>Dikarya</taxon>
        <taxon>Basidiomycota</taxon>
        <taxon>Agaricomycotina</taxon>
        <taxon>Agaricomycetes</taxon>
        <taxon>Polyporales</taxon>
        <taxon>Irpicaceae</taxon>
        <taxon>Irpex</taxon>
    </lineage>
</organism>
<gene>
    <name evidence="1" type="ORF">BDY19DRAFT_929008</name>
</gene>
<protein>
    <submittedName>
        <fullName evidence="1">Uncharacterized protein</fullName>
    </submittedName>
</protein>
<reference evidence="1" key="1">
    <citation type="journal article" date="2021" name="Environ. Microbiol.">
        <title>Gene family expansions and transcriptome signatures uncover fungal adaptations to wood decay.</title>
        <authorList>
            <person name="Hage H."/>
            <person name="Miyauchi S."/>
            <person name="Viragh M."/>
            <person name="Drula E."/>
            <person name="Min B."/>
            <person name="Chaduli D."/>
            <person name="Navarro D."/>
            <person name="Favel A."/>
            <person name="Norest M."/>
            <person name="Lesage-Meessen L."/>
            <person name="Balint B."/>
            <person name="Merenyi Z."/>
            <person name="de Eugenio L."/>
            <person name="Morin E."/>
            <person name="Martinez A.T."/>
            <person name="Baldrian P."/>
            <person name="Stursova M."/>
            <person name="Martinez M.J."/>
            <person name="Novotny C."/>
            <person name="Magnuson J.K."/>
            <person name="Spatafora J.W."/>
            <person name="Maurice S."/>
            <person name="Pangilinan J."/>
            <person name="Andreopoulos W."/>
            <person name="LaButti K."/>
            <person name="Hundley H."/>
            <person name="Na H."/>
            <person name="Kuo A."/>
            <person name="Barry K."/>
            <person name="Lipzen A."/>
            <person name="Henrissat B."/>
            <person name="Riley R."/>
            <person name="Ahrendt S."/>
            <person name="Nagy L.G."/>
            <person name="Grigoriev I.V."/>
            <person name="Martin F."/>
            <person name="Rosso M.N."/>
        </authorList>
    </citation>
    <scope>NUCLEOTIDE SEQUENCE</scope>
    <source>
        <strain evidence="1">CBS 384.51</strain>
    </source>
</reference>
<dbReference type="Proteomes" id="UP001055072">
    <property type="component" value="Unassembled WGS sequence"/>
</dbReference>
<evidence type="ECO:0000313" key="2">
    <source>
        <dbReference type="Proteomes" id="UP001055072"/>
    </source>
</evidence>